<feature type="domain" description="Pyrrolo-quinoline quinone repeat" evidence="2">
    <location>
        <begin position="106"/>
        <end position="223"/>
    </location>
</feature>
<name>A0A382QMW3_9ZZZZ</name>
<feature type="region of interest" description="Disordered" evidence="1">
    <location>
        <begin position="44"/>
        <end position="64"/>
    </location>
</feature>
<dbReference type="PANTHER" id="PTHR34512:SF30">
    <property type="entry name" value="OUTER MEMBRANE PROTEIN ASSEMBLY FACTOR BAMB"/>
    <property type="match status" value="1"/>
</dbReference>
<dbReference type="Gene3D" id="2.130.10.10">
    <property type="entry name" value="YVTN repeat-like/Quinoprotein amine dehydrogenase"/>
    <property type="match status" value="1"/>
</dbReference>
<dbReference type="AlphaFoldDB" id="A0A382QMW3"/>
<accession>A0A382QMW3</accession>
<dbReference type="InterPro" id="IPR011047">
    <property type="entry name" value="Quinoprotein_ADH-like_sf"/>
</dbReference>
<organism evidence="3">
    <name type="scientific">marine metagenome</name>
    <dbReference type="NCBI Taxonomy" id="408172"/>
    <lineage>
        <taxon>unclassified sequences</taxon>
        <taxon>metagenomes</taxon>
        <taxon>ecological metagenomes</taxon>
    </lineage>
</organism>
<evidence type="ECO:0000256" key="1">
    <source>
        <dbReference type="SAM" id="MobiDB-lite"/>
    </source>
</evidence>
<dbReference type="InterPro" id="IPR015943">
    <property type="entry name" value="WD40/YVTN_repeat-like_dom_sf"/>
</dbReference>
<evidence type="ECO:0000259" key="2">
    <source>
        <dbReference type="Pfam" id="PF13360"/>
    </source>
</evidence>
<protein>
    <recommendedName>
        <fullName evidence="2">Pyrrolo-quinoline quinone repeat domain-containing protein</fullName>
    </recommendedName>
</protein>
<reference evidence="3" key="1">
    <citation type="submission" date="2018-05" db="EMBL/GenBank/DDBJ databases">
        <authorList>
            <person name="Lanie J.A."/>
            <person name="Ng W.-L."/>
            <person name="Kazmierczak K.M."/>
            <person name="Andrzejewski T.M."/>
            <person name="Davidsen T.M."/>
            <person name="Wayne K.J."/>
            <person name="Tettelin H."/>
            <person name="Glass J.I."/>
            <person name="Rusch D."/>
            <person name="Podicherti R."/>
            <person name="Tsui H.-C.T."/>
            <person name="Winkler M.E."/>
        </authorList>
    </citation>
    <scope>NUCLEOTIDE SEQUENCE</scope>
</reference>
<dbReference type="Pfam" id="PF13360">
    <property type="entry name" value="PQQ_2"/>
    <property type="match status" value="1"/>
</dbReference>
<sequence>MRNLFALLCVFGVVHYLAIDLVAVPADFDRLTFHRAPKPLAKNAETSGWPRFNGPSDNAVSPEKPLLKKWPGKAPLLLWEVRKGEGYASPAIRDDHLIIFHRLEGKEVVECLDPATGKRHWEHAYPVDYRDRYGYSNGPRASPVIDGKYVYLHGVTAWLTCLELDTGKLVWKRDLANDFSIPQYFFGKGSNPVVAGDKLILNVGGSEERCVAAFDKKTGKTVW</sequence>
<dbReference type="PANTHER" id="PTHR34512">
    <property type="entry name" value="CELL SURFACE PROTEIN"/>
    <property type="match status" value="1"/>
</dbReference>
<gene>
    <name evidence="3" type="ORF">METZ01_LOCUS339132</name>
</gene>
<feature type="non-terminal residue" evidence="3">
    <location>
        <position position="223"/>
    </location>
</feature>
<dbReference type="EMBL" id="UINC01115331">
    <property type="protein sequence ID" value="SVC86278.1"/>
    <property type="molecule type" value="Genomic_DNA"/>
</dbReference>
<dbReference type="SUPFAM" id="SSF50998">
    <property type="entry name" value="Quinoprotein alcohol dehydrogenase-like"/>
    <property type="match status" value="1"/>
</dbReference>
<proteinExistence type="predicted"/>
<evidence type="ECO:0000313" key="3">
    <source>
        <dbReference type="EMBL" id="SVC86278.1"/>
    </source>
</evidence>
<dbReference type="InterPro" id="IPR002372">
    <property type="entry name" value="PQQ_rpt_dom"/>
</dbReference>